<keyword evidence="1" id="KW-0472">Membrane</keyword>
<dbReference type="EMBL" id="CAJZBQ010000010">
    <property type="protein sequence ID" value="CAG9313141.1"/>
    <property type="molecule type" value="Genomic_DNA"/>
</dbReference>
<reference evidence="3" key="1">
    <citation type="submission" date="2021-09" db="EMBL/GenBank/DDBJ databases">
        <authorList>
            <consortium name="AG Swart"/>
            <person name="Singh M."/>
            <person name="Singh A."/>
            <person name="Seah K."/>
            <person name="Emmerich C."/>
        </authorList>
    </citation>
    <scope>NUCLEOTIDE SEQUENCE</scope>
    <source>
        <strain evidence="3">ATCC30299</strain>
    </source>
</reference>
<accession>A0AAU9IFE2</accession>
<keyword evidence="2" id="KW-0732">Signal</keyword>
<evidence type="ECO:0000256" key="2">
    <source>
        <dbReference type="SAM" id="SignalP"/>
    </source>
</evidence>
<feature type="chain" id="PRO_5043695296" evidence="2">
    <location>
        <begin position="21"/>
        <end position="92"/>
    </location>
</feature>
<feature type="signal peptide" evidence="2">
    <location>
        <begin position="1"/>
        <end position="20"/>
    </location>
</feature>
<gene>
    <name evidence="3" type="ORF">BSTOLATCC_MIC8417</name>
</gene>
<name>A0AAU9IFE2_9CILI</name>
<keyword evidence="1" id="KW-0812">Transmembrane</keyword>
<protein>
    <submittedName>
        <fullName evidence="3">Uncharacterized protein</fullName>
    </submittedName>
</protein>
<sequence length="92" mass="10533">MKIFLLILTLVNSLERYTSKIDIRESENISCEELGCDYCCLATNVCGSEEACEQRKYPLMIINLFYITSVLFCTGMVLWHVLNRGKGINTKD</sequence>
<keyword evidence="1" id="KW-1133">Transmembrane helix</keyword>
<dbReference type="Proteomes" id="UP001162131">
    <property type="component" value="Unassembled WGS sequence"/>
</dbReference>
<proteinExistence type="predicted"/>
<feature type="transmembrane region" description="Helical" evidence="1">
    <location>
        <begin position="64"/>
        <end position="82"/>
    </location>
</feature>
<keyword evidence="4" id="KW-1185">Reference proteome</keyword>
<evidence type="ECO:0000256" key="1">
    <source>
        <dbReference type="SAM" id="Phobius"/>
    </source>
</evidence>
<evidence type="ECO:0000313" key="4">
    <source>
        <dbReference type="Proteomes" id="UP001162131"/>
    </source>
</evidence>
<organism evidence="3 4">
    <name type="scientific">Blepharisma stoltei</name>
    <dbReference type="NCBI Taxonomy" id="1481888"/>
    <lineage>
        <taxon>Eukaryota</taxon>
        <taxon>Sar</taxon>
        <taxon>Alveolata</taxon>
        <taxon>Ciliophora</taxon>
        <taxon>Postciliodesmatophora</taxon>
        <taxon>Heterotrichea</taxon>
        <taxon>Heterotrichida</taxon>
        <taxon>Blepharismidae</taxon>
        <taxon>Blepharisma</taxon>
    </lineage>
</organism>
<comment type="caution">
    <text evidence="3">The sequence shown here is derived from an EMBL/GenBank/DDBJ whole genome shotgun (WGS) entry which is preliminary data.</text>
</comment>
<dbReference type="AlphaFoldDB" id="A0AAU9IFE2"/>
<evidence type="ECO:0000313" key="3">
    <source>
        <dbReference type="EMBL" id="CAG9313141.1"/>
    </source>
</evidence>